<evidence type="ECO:0000313" key="4">
    <source>
        <dbReference type="Proteomes" id="UP001055712"/>
    </source>
</evidence>
<name>A0A9D4TQ57_CHLVU</name>
<dbReference type="PANTHER" id="PTHR14690:SF0">
    <property type="entry name" value="IQ MOTIF CONTAINING WITH AAA DOMAIN 1"/>
    <property type="match status" value="1"/>
</dbReference>
<evidence type="ECO:0000259" key="2">
    <source>
        <dbReference type="SMART" id="SM00382"/>
    </source>
</evidence>
<dbReference type="InterPro" id="IPR003959">
    <property type="entry name" value="ATPase_AAA_core"/>
</dbReference>
<dbReference type="SMART" id="SM00382">
    <property type="entry name" value="AAA"/>
    <property type="match status" value="1"/>
</dbReference>
<feature type="domain" description="AAA+ ATPase" evidence="2">
    <location>
        <begin position="724"/>
        <end position="850"/>
    </location>
</feature>
<dbReference type="Gene3D" id="1.10.8.60">
    <property type="match status" value="1"/>
</dbReference>
<keyword evidence="4" id="KW-1185">Reference proteome</keyword>
<evidence type="ECO:0000313" key="3">
    <source>
        <dbReference type="EMBL" id="KAI3430699.1"/>
    </source>
</evidence>
<feature type="region of interest" description="Disordered" evidence="1">
    <location>
        <begin position="632"/>
        <end position="690"/>
    </location>
</feature>
<reference evidence="3" key="1">
    <citation type="journal article" date="2019" name="Plant J.">
        <title>Chlorella vulgaris genome assembly and annotation reveals the molecular basis for metabolic acclimation to high light conditions.</title>
        <authorList>
            <person name="Cecchin M."/>
            <person name="Marcolungo L."/>
            <person name="Rossato M."/>
            <person name="Girolomoni L."/>
            <person name="Cosentino E."/>
            <person name="Cuine S."/>
            <person name="Li-Beisson Y."/>
            <person name="Delledonne M."/>
            <person name="Ballottari M."/>
        </authorList>
    </citation>
    <scope>NUCLEOTIDE SEQUENCE</scope>
    <source>
        <strain evidence="3">211/11P</strain>
    </source>
</reference>
<feature type="region of interest" description="Disordered" evidence="1">
    <location>
        <begin position="147"/>
        <end position="177"/>
    </location>
</feature>
<dbReference type="InterPro" id="IPR027417">
    <property type="entry name" value="P-loop_NTPase"/>
</dbReference>
<dbReference type="EMBL" id="SIDB01000007">
    <property type="protein sequence ID" value="KAI3430699.1"/>
    <property type="molecule type" value="Genomic_DNA"/>
</dbReference>
<dbReference type="AlphaFoldDB" id="A0A9D4TQ57"/>
<feature type="region of interest" description="Disordered" evidence="1">
    <location>
        <begin position="512"/>
        <end position="587"/>
    </location>
</feature>
<dbReference type="PROSITE" id="PS50096">
    <property type="entry name" value="IQ"/>
    <property type="match status" value="1"/>
</dbReference>
<accession>A0A9D4TQ57</accession>
<feature type="compositionally biased region" description="Low complexity" evidence="1">
    <location>
        <begin position="642"/>
        <end position="662"/>
    </location>
</feature>
<dbReference type="Gene3D" id="3.40.50.300">
    <property type="entry name" value="P-loop containing nucleotide triphosphate hydrolases"/>
    <property type="match status" value="1"/>
</dbReference>
<gene>
    <name evidence="3" type="ORF">D9Q98_005288</name>
</gene>
<comment type="caution">
    <text evidence="3">The sequence shown here is derived from an EMBL/GenBank/DDBJ whole genome shotgun (WGS) entry which is preliminary data.</text>
</comment>
<dbReference type="SUPFAM" id="SSF52540">
    <property type="entry name" value="P-loop containing nucleoside triphosphate hydrolases"/>
    <property type="match status" value="1"/>
</dbReference>
<dbReference type="Proteomes" id="UP001055712">
    <property type="component" value="Unassembled WGS sequence"/>
</dbReference>
<sequence>MSSRYYEELWREGVEDLVSHLDKEFPRGGGAAAPKKLADWARLYIAYVRTLRKLCEAHDGMVQPQKRACLRGTLEACMGRLLELRAWLVHLNGGVDVLDLGEQLAAAGVTPDALELPVPSYFKAARAQQMAARAAALASAGVPAEPEAATVPAAEQADQAAEPSAADGNSRAAAAQAAPAPVAAPASYLTPQQHIQKQREETQQEQQAACLPEEDVAAGQRRHAAAVLVQAAARGCLARRRAALTRRQELEFLSLLPPNDSTRSAALQLRVAAIAAERRERQAERQQELEAALVGTKVAVRQQEGFAMKDQVREKLNDWFLKSRDAETGEYANLPEAAKGGSKAIVQPPPPSVAAEAAAAAATAAKAKAAKAAAGASSKKPAAAGANSSSSGSSSGSGRAGKQQASAVATPTLSLEYLGGLKEAVQEYMDVWQQYEPIDPSLALLKWQLRQILPAELQGLPQPRGGSGLECYDAAMVTAEVRPVVFEEVRLEADQEMRLLIQSIKDMLKTGRAARLKKKAGEKGKGKGKKKGKGSEGQKSTAPGTSAAKKATPGGGTAAKAGKAAEADAGDGAGPEGELGAKQSKKMRRDLTDGCTVESIFAELAAAGLVSLPPPASVSDLLGCDRAAELAAGAGGKGGAGTRAAGAQAGRPRAGGKKANAAPSVAPTKAPGGVKSKGKEAGPPAGGEVAPPYPEPPLALVRQALVASCVLPLGAHPALSKLQTARSVLLYGPAGSGKTLAATAVAHQSGAMLFDLSPGATAGKFPGQEAALMVHKVFKAAKALAPSVVLIEEVDQVFITDRARVSLLTPPGAEPPNRIRKQLAAEACVKKDERALRTFIQRYIQLPPPEYGSRCTLLQAFAQRDGLMLGESVAVLAQLSEGLAAGQLQQLVHQLASRLHTPATKPDGSAAAQPGPLHSTHPAAPLPAAIVDAMLEVLPSFAPLSEEAAQELREWTARAHQPLPPEEPPQDKKKKK</sequence>
<evidence type="ECO:0000256" key="1">
    <source>
        <dbReference type="SAM" id="MobiDB-lite"/>
    </source>
</evidence>
<dbReference type="OrthoDB" id="3046016at2759"/>
<dbReference type="InterPro" id="IPR003593">
    <property type="entry name" value="AAA+_ATPase"/>
</dbReference>
<feature type="region of interest" description="Disordered" evidence="1">
    <location>
        <begin position="375"/>
        <end position="405"/>
    </location>
</feature>
<organism evidence="3 4">
    <name type="scientific">Chlorella vulgaris</name>
    <name type="common">Green alga</name>
    <dbReference type="NCBI Taxonomy" id="3077"/>
    <lineage>
        <taxon>Eukaryota</taxon>
        <taxon>Viridiplantae</taxon>
        <taxon>Chlorophyta</taxon>
        <taxon>core chlorophytes</taxon>
        <taxon>Trebouxiophyceae</taxon>
        <taxon>Chlorellales</taxon>
        <taxon>Chlorellaceae</taxon>
        <taxon>Chlorella clade</taxon>
        <taxon>Chlorella</taxon>
    </lineage>
</organism>
<feature type="compositionally biased region" description="Low complexity" evidence="1">
    <location>
        <begin position="537"/>
        <end position="564"/>
    </location>
</feature>
<dbReference type="GO" id="GO:0005524">
    <property type="term" value="F:ATP binding"/>
    <property type="evidence" value="ECO:0007669"/>
    <property type="project" value="InterPro"/>
</dbReference>
<feature type="region of interest" description="Disordered" evidence="1">
    <location>
        <begin position="901"/>
        <end position="923"/>
    </location>
</feature>
<protein>
    <recommendedName>
        <fullName evidence="2">AAA+ ATPase domain-containing protein</fullName>
    </recommendedName>
</protein>
<reference evidence="3" key="2">
    <citation type="submission" date="2020-11" db="EMBL/GenBank/DDBJ databases">
        <authorList>
            <person name="Cecchin M."/>
            <person name="Marcolungo L."/>
            <person name="Rossato M."/>
            <person name="Girolomoni L."/>
            <person name="Cosentino E."/>
            <person name="Cuine S."/>
            <person name="Li-Beisson Y."/>
            <person name="Delledonne M."/>
            <person name="Ballottari M."/>
        </authorList>
    </citation>
    <scope>NUCLEOTIDE SEQUENCE</scope>
    <source>
        <strain evidence="3">211/11P</strain>
        <tissue evidence="3">Whole cell</tissue>
    </source>
</reference>
<dbReference type="GO" id="GO:0016887">
    <property type="term" value="F:ATP hydrolysis activity"/>
    <property type="evidence" value="ECO:0007669"/>
    <property type="project" value="InterPro"/>
</dbReference>
<dbReference type="InterPro" id="IPR052267">
    <property type="entry name" value="N-DRC_Component"/>
</dbReference>
<feature type="region of interest" description="Disordered" evidence="1">
    <location>
        <begin position="948"/>
        <end position="976"/>
    </location>
</feature>
<dbReference type="Pfam" id="PF00004">
    <property type="entry name" value="AAA"/>
    <property type="match status" value="1"/>
</dbReference>
<feature type="compositionally biased region" description="Low complexity" evidence="1">
    <location>
        <begin position="681"/>
        <end position="690"/>
    </location>
</feature>
<proteinExistence type="predicted"/>
<dbReference type="PANTHER" id="PTHR14690">
    <property type="entry name" value="IQ MOTIF CONTAINING WITH AAA DOMAIN 1"/>
    <property type="match status" value="1"/>
</dbReference>